<dbReference type="SMART" id="SM01260">
    <property type="entry name" value="LANC_like"/>
    <property type="match status" value="1"/>
</dbReference>
<sequence>MPSTDSPFEQEVFADLYRHLIIDGYNQLQRLRTRLVPEATLQDLAETAFVPLARKAWERLFMVEMNFADQEGLLQGRTEAERFEFFVDEVMKPENFALLLRKYPGLEEQWQRDISTYTTALVQLIERIEQDIGRVAREFYGDESIGEVRKISLVGDPHRGMQQSARIDYADGEGKARTVYYKARNLAIDEGFFNFIAWWNQHAPIEHRAPRVLNRGEYGWAEAIPRKECENQDQVRAFYRRYGSILAFAQIFAARDLHMENIIASGEYPVIVDLETLFSCTLAYEQHSPAIHHLYSSLLLPARFSEDEMEVSPLGAQANTMTTIEVLANPQRRSSALKMESRKWVTGDYGSKVFLVGETVDFVQYEDCLVEGLRDTLNYFNENRASLQEILTRVMSGAWVRIVRRATAEYIKVLNNVYHPESLAYQEARRDIRALTCDMKDGDILASELEELERGDVPYFQMPFDEAVLFDGRGRALATPVFHSPRQNVEYELSRLTGAFIDQVTEDIRFSFLIYRANKRQGAVALGPAYDNLAGVPDDRWLGELGRIVLGHLMDRAMVLEDYRYWRNVDMVDESTVRMGLSGIDLYDGTAGLALAFHAVGRWLSCERFLDFARVLTNQTIRALEKVKNATPGAYSGTIGVLWAASVAQSDRLPQLLPPLDRELANLSRHLITNEWIDYKDLDIIGGVAGMLQMLLRLHRIYRDFPVADVIEKLSGFAFELLKEKSPVLLNDETLLGFAHGTAGVSAVLAEYMTYFGQHDPEAVATIMRHIAHETRYRTDAGWRRLDKGGGCNTSWCHGTVGIGFSRLQCRPYIPDDVYEADMGIVTARLGERQPSLCLCHGMIADYWLARALGLDCAGILHRIRRETELHGISTDMGLNGFELVGAMSGVSSLFVGETLFLTGEGSLRAVCN</sequence>
<dbReference type="Proteomes" id="UP000247454">
    <property type="component" value="Unassembled WGS sequence"/>
</dbReference>
<dbReference type="Pfam" id="PF13575">
    <property type="entry name" value="DUF4135"/>
    <property type="match status" value="1"/>
</dbReference>
<dbReference type="InterPro" id="IPR017146">
    <property type="entry name" value="Lanti_2_LanM"/>
</dbReference>
<feature type="domain" description="Lantibiotic biosynthesis protein dehydration" evidence="2">
    <location>
        <begin position="103"/>
        <end position="462"/>
    </location>
</feature>
<name>A0A318SYS9_9HYPH</name>
<gene>
    <name evidence="3" type="ORF">C7477_12433</name>
</gene>
<dbReference type="GO" id="GO:0031179">
    <property type="term" value="P:peptide modification"/>
    <property type="evidence" value="ECO:0007669"/>
    <property type="project" value="InterPro"/>
</dbReference>
<dbReference type="NCBIfam" id="TIGR03897">
    <property type="entry name" value="lanti_2_LanM"/>
    <property type="match status" value="1"/>
</dbReference>
<dbReference type="Pfam" id="PF05147">
    <property type="entry name" value="LANC_like"/>
    <property type="match status" value="1"/>
</dbReference>
<evidence type="ECO:0000259" key="2">
    <source>
        <dbReference type="Pfam" id="PF13575"/>
    </source>
</evidence>
<evidence type="ECO:0000313" key="4">
    <source>
        <dbReference type="Proteomes" id="UP000247454"/>
    </source>
</evidence>
<dbReference type="CDD" id="cd04792">
    <property type="entry name" value="LanM-like"/>
    <property type="match status" value="1"/>
</dbReference>
<organism evidence="3 4">
    <name type="scientific">Phyllobacterium leguminum</name>
    <dbReference type="NCBI Taxonomy" id="314237"/>
    <lineage>
        <taxon>Bacteria</taxon>
        <taxon>Pseudomonadati</taxon>
        <taxon>Pseudomonadota</taxon>
        <taxon>Alphaproteobacteria</taxon>
        <taxon>Hyphomicrobiales</taxon>
        <taxon>Phyllobacteriaceae</taxon>
        <taxon>Phyllobacterium</taxon>
    </lineage>
</organism>
<keyword evidence="1" id="KW-0479">Metal-binding</keyword>
<dbReference type="RefSeq" id="WP_181418450.1">
    <property type="nucleotide sequence ID" value="NZ_QJTF01000024.1"/>
</dbReference>
<dbReference type="AlphaFoldDB" id="A0A318SYS9"/>
<dbReference type="InterPro" id="IPR007822">
    <property type="entry name" value="LANC-like"/>
</dbReference>
<feature type="binding site" evidence="1">
    <location>
        <position position="797"/>
    </location>
    <ligand>
        <name>Zn(2+)</name>
        <dbReference type="ChEBI" id="CHEBI:29105"/>
    </ligand>
</feature>
<dbReference type="PIRSF" id="PIRSF037228">
    <property type="entry name" value="Lant_mod_RumM"/>
    <property type="match status" value="1"/>
</dbReference>
<keyword evidence="4" id="KW-1185">Reference proteome</keyword>
<evidence type="ECO:0000256" key="1">
    <source>
        <dbReference type="PIRSR" id="PIRSR607822-1"/>
    </source>
</evidence>
<dbReference type="InterPro" id="IPR025410">
    <property type="entry name" value="Lant_dehyd"/>
</dbReference>
<reference evidence="3 4" key="1">
    <citation type="submission" date="2018-06" db="EMBL/GenBank/DDBJ databases">
        <title>Genomic Encyclopedia of Type Strains, Phase III (KMG-III): the genomes of soil and plant-associated and newly described type strains.</title>
        <authorList>
            <person name="Whitman W."/>
        </authorList>
    </citation>
    <scope>NUCLEOTIDE SEQUENCE [LARGE SCALE GENOMIC DNA]</scope>
    <source>
        <strain evidence="3 4">ORS 1419</strain>
    </source>
</reference>
<evidence type="ECO:0000313" key="3">
    <source>
        <dbReference type="EMBL" id="PYE86489.1"/>
    </source>
</evidence>
<accession>A0A318SYS9</accession>
<dbReference type="GO" id="GO:0046872">
    <property type="term" value="F:metal ion binding"/>
    <property type="evidence" value="ECO:0007669"/>
    <property type="project" value="UniProtKB-KW"/>
</dbReference>
<dbReference type="PRINTS" id="PR01950">
    <property type="entry name" value="LANCSUPER"/>
</dbReference>
<comment type="caution">
    <text evidence="3">The sequence shown here is derived from an EMBL/GenBank/DDBJ whole genome shotgun (WGS) entry which is preliminary data.</text>
</comment>
<dbReference type="EMBL" id="QJTF01000024">
    <property type="protein sequence ID" value="PYE86489.1"/>
    <property type="molecule type" value="Genomic_DNA"/>
</dbReference>
<dbReference type="SUPFAM" id="SSF158745">
    <property type="entry name" value="LanC-like"/>
    <property type="match status" value="1"/>
</dbReference>
<protein>
    <submittedName>
        <fullName evidence="3">Type 2 lantibiotic biosynthesis protein LanM</fullName>
    </submittedName>
</protein>
<dbReference type="Gene3D" id="1.50.10.20">
    <property type="match status" value="1"/>
</dbReference>
<keyword evidence="1" id="KW-0862">Zinc</keyword>
<proteinExistence type="predicted"/>